<dbReference type="EMBL" id="CDMY01000898">
    <property type="protein sequence ID" value="CEM36671.1"/>
    <property type="molecule type" value="Genomic_DNA"/>
</dbReference>
<feature type="region of interest" description="Disordered" evidence="4">
    <location>
        <begin position="1"/>
        <end position="25"/>
    </location>
</feature>
<dbReference type="InterPro" id="IPR049625">
    <property type="entry name" value="Glyco_transf_61_cat"/>
</dbReference>
<dbReference type="OrthoDB" id="529273at2759"/>
<feature type="transmembrane region" description="Helical" evidence="5">
    <location>
        <begin position="34"/>
        <end position="51"/>
    </location>
</feature>
<proteinExistence type="predicted"/>
<evidence type="ECO:0000313" key="8">
    <source>
        <dbReference type="Proteomes" id="UP000041254"/>
    </source>
</evidence>
<dbReference type="AlphaFoldDB" id="A0A0G4GZR5"/>
<accession>A0A0G4GZR5</accession>
<feature type="domain" description="Glycosyltransferase 61 catalytic" evidence="6">
    <location>
        <begin position="311"/>
        <end position="512"/>
    </location>
</feature>
<evidence type="ECO:0000313" key="7">
    <source>
        <dbReference type="EMBL" id="CEM36671.1"/>
    </source>
</evidence>
<evidence type="ECO:0000256" key="4">
    <source>
        <dbReference type="SAM" id="MobiDB-lite"/>
    </source>
</evidence>
<keyword evidence="3" id="KW-0325">Glycoprotein</keyword>
<evidence type="ECO:0000256" key="3">
    <source>
        <dbReference type="ARBA" id="ARBA00023180"/>
    </source>
</evidence>
<gene>
    <name evidence="7" type="ORF">Vbra_23042</name>
</gene>
<dbReference type="GO" id="GO:0016757">
    <property type="term" value="F:glycosyltransferase activity"/>
    <property type="evidence" value="ECO:0007669"/>
    <property type="project" value="UniProtKB-KW"/>
</dbReference>
<dbReference type="VEuPathDB" id="CryptoDB:Vbra_23042"/>
<keyword evidence="5" id="KW-1133">Transmembrane helix</keyword>
<keyword evidence="8" id="KW-1185">Reference proteome</keyword>
<evidence type="ECO:0000256" key="5">
    <source>
        <dbReference type="SAM" id="Phobius"/>
    </source>
</evidence>
<dbReference type="Pfam" id="PF04577">
    <property type="entry name" value="Glyco_transf_61"/>
    <property type="match status" value="1"/>
</dbReference>
<protein>
    <recommendedName>
        <fullName evidence="6">Glycosyltransferase 61 catalytic domain-containing protein</fullName>
    </recommendedName>
</protein>
<organism evidence="7 8">
    <name type="scientific">Vitrella brassicaformis (strain CCMP3155)</name>
    <dbReference type="NCBI Taxonomy" id="1169540"/>
    <lineage>
        <taxon>Eukaryota</taxon>
        <taxon>Sar</taxon>
        <taxon>Alveolata</taxon>
        <taxon>Colpodellida</taxon>
        <taxon>Vitrellaceae</taxon>
        <taxon>Vitrella</taxon>
    </lineage>
</organism>
<reference evidence="7 8" key="1">
    <citation type="submission" date="2014-11" db="EMBL/GenBank/DDBJ databases">
        <authorList>
            <person name="Zhu J."/>
            <person name="Qi W."/>
            <person name="Song R."/>
        </authorList>
    </citation>
    <scope>NUCLEOTIDE SEQUENCE [LARGE SCALE GENOMIC DNA]</scope>
</reference>
<evidence type="ECO:0000256" key="1">
    <source>
        <dbReference type="ARBA" id="ARBA00022676"/>
    </source>
</evidence>
<keyword evidence="2" id="KW-0808">Transferase</keyword>
<evidence type="ECO:0000259" key="6">
    <source>
        <dbReference type="Pfam" id="PF04577"/>
    </source>
</evidence>
<keyword evidence="5" id="KW-0812">Transmembrane</keyword>
<keyword evidence="1" id="KW-0328">Glycosyltransferase</keyword>
<dbReference type="InParanoid" id="A0A0G4GZR5"/>
<name>A0A0G4GZR5_VITBC</name>
<keyword evidence="5" id="KW-0472">Membrane</keyword>
<dbReference type="Proteomes" id="UP000041254">
    <property type="component" value="Unassembled WGS sequence"/>
</dbReference>
<dbReference type="InterPro" id="IPR007657">
    <property type="entry name" value="Glycosyltransferase_61"/>
</dbReference>
<sequence length="580" mass="64913">MAKKTSHPAPRASVPSGSRHPSEASAAASTSRRWLRLVGMAVVGVLIAWIYPRLLQTIKHGGLLSVLSKYFAQGLYAIADVGTEQVRHLDAIRVKDEIVTLKLLSHPSDLMAAPPFNAAPLDESTVFHTAVPIRRSPARLFDESGRVGSSSLPAKCSSDATLEQPRPSYPSIRLLSVDNVFASYEGIVFNRNSAFSSPLFQDMSGLFSAMNLHPHRSRPWMQREAFSAPVSHFLMAALVRMANRTFTMQEIEEDGLYDEIGYFSSGKRSVCVSEGGGREDRRSQEPEWLRFPTVELHEELVQGLFLYSINYYHWTTEGLPLLLAVRPLLLRSPSVKLLVYDRPFVREALGLLAIPQRQIVFYNPCRLYYAWRLYTTTVREASVYQAASTLNATRTHMLATIDNLTPTRAPEEEASHYQMRRILLVNRLPKRGTGAVGSHQNDRIMMNLDGVRGVVERVFADQPGAVVVDVLAPETVGLREQMERFNQADLVIGVEGAALSNILYCREGTRVLNIIPIKGIVEGYGEWDCGQEYYWNMAESLKLPYWALVLRETAFSSPVTVPLDALESVLMDIRFAAIDR</sequence>
<dbReference type="PANTHER" id="PTHR20961">
    <property type="entry name" value="GLYCOSYLTRANSFERASE"/>
    <property type="match status" value="1"/>
</dbReference>
<evidence type="ECO:0000256" key="2">
    <source>
        <dbReference type="ARBA" id="ARBA00022679"/>
    </source>
</evidence>